<organism evidence="2 3">
    <name type="scientific">Nepenthes gracilis</name>
    <name type="common">Slender pitcher plant</name>
    <dbReference type="NCBI Taxonomy" id="150966"/>
    <lineage>
        <taxon>Eukaryota</taxon>
        <taxon>Viridiplantae</taxon>
        <taxon>Streptophyta</taxon>
        <taxon>Embryophyta</taxon>
        <taxon>Tracheophyta</taxon>
        <taxon>Spermatophyta</taxon>
        <taxon>Magnoliopsida</taxon>
        <taxon>eudicotyledons</taxon>
        <taxon>Gunneridae</taxon>
        <taxon>Pentapetalae</taxon>
        <taxon>Caryophyllales</taxon>
        <taxon>Nepenthaceae</taxon>
        <taxon>Nepenthes</taxon>
    </lineage>
</organism>
<accession>A0AAD3S9I9</accession>
<gene>
    <name evidence="2" type="ORF">Nepgr_008706</name>
</gene>
<keyword evidence="3" id="KW-1185">Reference proteome</keyword>
<comment type="caution">
    <text evidence="2">The sequence shown here is derived from an EMBL/GenBank/DDBJ whole genome shotgun (WGS) entry which is preliminary data.</text>
</comment>
<sequence>MAISEQEKKKRSSANDPRPRWDKLECITPSIFEADRFAFEYDVATIDEAVRAIHLEDGRLYWFHSAEASAQHVQIGLRA</sequence>
<protein>
    <submittedName>
        <fullName evidence="2">Uncharacterized protein</fullName>
    </submittedName>
</protein>
<evidence type="ECO:0000256" key="1">
    <source>
        <dbReference type="SAM" id="MobiDB-lite"/>
    </source>
</evidence>
<evidence type="ECO:0000313" key="3">
    <source>
        <dbReference type="Proteomes" id="UP001279734"/>
    </source>
</evidence>
<name>A0AAD3S9I9_NEPGR</name>
<feature type="region of interest" description="Disordered" evidence="1">
    <location>
        <begin position="1"/>
        <end position="21"/>
    </location>
</feature>
<dbReference type="EMBL" id="BSYO01000006">
    <property type="protein sequence ID" value="GMH06866.1"/>
    <property type="molecule type" value="Genomic_DNA"/>
</dbReference>
<proteinExistence type="predicted"/>
<dbReference type="Proteomes" id="UP001279734">
    <property type="component" value="Unassembled WGS sequence"/>
</dbReference>
<evidence type="ECO:0000313" key="2">
    <source>
        <dbReference type="EMBL" id="GMH06866.1"/>
    </source>
</evidence>
<dbReference type="AlphaFoldDB" id="A0AAD3S9I9"/>
<reference evidence="2" key="1">
    <citation type="submission" date="2023-05" db="EMBL/GenBank/DDBJ databases">
        <title>Nepenthes gracilis genome sequencing.</title>
        <authorList>
            <person name="Fukushima K."/>
        </authorList>
    </citation>
    <scope>NUCLEOTIDE SEQUENCE</scope>
    <source>
        <strain evidence="2">SING2019-196</strain>
    </source>
</reference>